<proteinExistence type="predicted"/>
<evidence type="ECO:0000313" key="4">
    <source>
        <dbReference type="Proteomes" id="UP000054279"/>
    </source>
</evidence>
<dbReference type="AlphaFoldDB" id="A0A0C9U342"/>
<feature type="region of interest" description="Disordered" evidence="1">
    <location>
        <begin position="1"/>
        <end position="54"/>
    </location>
</feature>
<feature type="region of interest" description="Disordered" evidence="1">
    <location>
        <begin position="120"/>
        <end position="140"/>
    </location>
</feature>
<evidence type="ECO:0000256" key="1">
    <source>
        <dbReference type="SAM" id="MobiDB-lite"/>
    </source>
</evidence>
<dbReference type="InterPro" id="IPR039540">
    <property type="entry name" value="UBL3-like_ubiquitin_dom"/>
</dbReference>
<dbReference type="Pfam" id="PF13881">
    <property type="entry name" value="Rad60-SLD_2"/>
    <property type="match status" value="1"/>
</dbReference>
<feature type="region of interest" description="Disordered" evidence="1">
    <location>
        <begin position="152"/>
        <end position="188"/>
    </location>
</feature>
<feature type="compositionally biased region" description="Polar residues" evidence="1">
    <location>
        <begin position="168"/>
        <end position="177"/>
    </location>
</feature>
<dbReference type="OrthoDB" id="1043111at2759"/>
<keyword evidence="4" id="KW-1185">Reference proteome</keyword>
<organism evidence="3 4">
    <name type="scientific">Sphaerobolus stellatus (strain SS14)</name>
    <dbReference type="NCBI Taxonomy" id="990650"/>
    <lineage>
        <taxon>Eukaryota</taxon>
        <taxon>Fungi</taxon>
        <taxon>Dikarya</taxon>
        <taxon>Basidiomycota</taxon>
        <taxon>Agaricomycotina</taxon>
        <taxon>Agaricomycetes</taxon>
        <taxon>Phallomycetidae</taxon>
        <taxon>Geastrales</taxon>
        <taxon>Sphaerobolaceae</taxon>
        <taxon>Sphaerobolus</taxon>
    </lineage>
</organism>
<evidence type="ECO:0000313" key="3">
    <source>
        <dbReference type="EMBL" id="KIJ28629.1"/>
    </source>
</evidence>
<name>A0A0C9U342_SPHS4</name>
<dbReference type="PANTHER" id="PTHR13169:SF0">
    <property type="entry name" value="UBIQUITIN-LIKE PROTEIN 3"/>
    <property type="match status" value="1"/>
</dbReference>
<dbReference type="PANTHER" id="PTHR13169">
    <property type="entry name" value="UBIQUITIN-LIKE PROTEIN 3 HCG-1 PROTEIN"/>
    <property type="match status" value="1"/>
</dbReference>
<dbReference type="EMBL" id="KN837301">
    <property type="protein sequence ID" value="KIJ28629.1"/>
    <property type="molecule type" value="Genomic_DNA"/>
</dbReference>
<dbReference type="Gene3D" id="3.10.20.90">
    <property type="entry name" value="Phosphatidylinositol 3-kinase Catalytic Subunit, Chain A, domain 1"/>
    <property type="match status" value="1"/>
</dbReference>
<dbReference type="HOGENOM" id="CLU_1251370_0_0_1"/>
<accession>A0A0C9U342</accession>
<dbReference type="InterPro" id="IPR040015">
    <property type="entry name" value="UBL3-like"/>
</dbReference>
<protein>
    <recommendedName>
        <fullName evidence="2">UBL3-like ubiquitin domain-containing protein</fullName>
    </recommendedName>
</protein>
<feature type="compositionally biased region" description="Low complexity" evidence="1">
    <location>
        <begin position="32"/>
        <end position="43"/>
    </location>
</feature>
<sequence length="221" mass="24329">MTDANLAPSLPPLQQHSLDIPLMESQSGGGSTAQPSPSQQPTSLPADTMPEPEVSLTFLVMSGSSRRTMNFPAASTISRTKELVWTTWPSDWPEQRPPAPNYLRFFHYGRPLQDDELLDSKFPTTNSPASTPDSHPPPSSTIIHMAIRTNPPPSEVEEVKKKKKHQRTASPLQTTSGDEMPRSAGHSPRPMFLYAFRLGGDERRSPLCCICTGLPLCPEGW</sequence>
<feature type="domain" description="UBL3-like ubiquitin" evidence="2">
    <location>
        <begin position="53"/>
        <end position="167"/>
    </location>
</feature>
<dbReference type="Proteomes" id="UP000054279">
    <property type="component" value="Unassembled WGS sequence"/>
</dbReference>
<dbReference type="InterPro" id="IPR029071">
    <property type="entry name" value="Ubiquitin-like_domsf"/>
</dbReference>
<reference evidence="3 4" key="1">
    <citation type="submission" date="2014-06" db="EMBL/GenBank/DDBJ databases">
        <title>Evolutionary Origins and Diversification of the Mycorrhizal Mutualists.</title>
        <authorList>
            <consortium name="DOE Joint Genome Institute"/>
            <consortium name="Mycorrhizal Genomics Consortium"/>
            <person name="Kohler A."/>
            <person name="Kuo A."/>
            <person name="Nagy L.G."/>
            <person name="Floudas D."/>
            <person name="Copeland A."/>
            <person name="Barry K.W."/>
            <person name="Cichocki N."/>
            <person name="Veneault-Fourrey C."/>
            <person name="LaButti K."/>
            <person name="Lindquist E.A."/>
            <person name="Lipzen A."/>
            <person name="Lundell T."/>
            <person name="Morin E."/>
            <person name="Murat C."/>
            <person name="Riley R."/>
            <person name="Ohm R."/>
            <person name="Sun H."/>
            <person name="Tunlid A."/>
            <person name="Henrissat B."/>
            <person name="Grigoriev I.V."/>
            <person name="Hibbett D.S."/>
            <person name="Martin F."/>
        </authorList>
    </citation>
    <scope>NUCLEOTIDE SEQUENCE [LARGE SCALE GENOMIC DNA]</scope>
    <source>
        <strain evidence="3 4">SS14</strain>
    </source>
</reference>
<gene>
    <name evidence="3" type="ORF">M422DRAFT_54520</name>
</gene>
<dbReference type="SUPFAM" id="SSF54236">
    <property type="entry name" value="Ubiquitin-like"/>
    <property type="match status" value="1"/>
</dbReference>
<evidence type="ECO:0000259" key="2">
    <source>
        <dbReference type="Pfam" id="PF13881"/>
    </source>
</evidence>